<dbReference type="EMBL" id="LGST01000031">
    <property type="protein sequence ID" value="KND98512.1"/>
    <property type="molecule type" value="Genomic_DNA"/>
</dbReference>
<gene>
    <name evidence="1" type="ORF">QG37_04404</name>
</gene>
<accession>A0A0L0NWI0</accession>
<reference evidence="2" key="1">
    <citation type="journal article" date="2015" name="BMC Genomics">
        <title>Draft genome of a commonly misdiagnosed multidrug resistant pathogen Candida auris.</title>
        <authorList>
            <person name="Chatterjee S."/>
            <person name="Alampalli S.V."/>
            <person name="Nageshan R.K."/>
            <person name="Chettiar S.T."/>
            <person name="Joshi S."/>
            <person name="Tatu U.S."/>
        </authorList>
    </citation>
    <scope>NUCLEOTIDE SEQUENCE [LARGE SCALE GENOMIC DNA]</scope>
    <source>
        <strain evidence="2">6684</strain>
    </source>
</reference>
<evidence type="ECO:0000313" key="1">
    <source>
        <dbReference type="EMBL" id="KND98512.1"/>
    </source>
</evidence>
<dbReference type="AlphaFoldDB" id="A0A0L0NWI0"/>
<dbReference type="Proteomes" id="UP000037122">
    <property type="component" value="Unassembled WGS sequence"/>
</dbReference>
<comment type="caution">
    <text evidence="1">The sequence shown here is derived from an EMBL/GenBank/DDBJ whole genome shotgun (WGS) entry which is preliminary data.</text>
</comment>
<protein>
    <submittedName>
        <fullName evidence="1">Uncharacterized protein</fullName>
    </submittedName>
</protein>
<proteinExistence type="predicted"/>
<name>A0A0L0NWI0_CANAR</name>
<dbReference type="VEuPathDB" id="FungiDB:QG37_04404"/>
<sequence>MDRPDQIAAHKKKAKDSKNIIIMTVLEIQGLFTEYHSQYIREDNFTFFVLFLPLPPGFASECTRLF</sequence>
<evidence type="ECO:0000313" key="2">
    <source>
        <dbReference type="Proteomes" id="UP000037122"/>
    </source>
</evidence>
<organism evidence="1 2">
    <name type="scientific">Candidozyma auris</name>
    <name type="common">Yeast</name>
    <name type="synonym">Candida auris</name>
    <dbReference type="NCBI Taxonomy" id="498019"/>
    <lineage>
        <taxon>Eukaryota</taxon>
        <taxon>Fungi</taxon>
        <taxon>Dikarya</taxon>
        <taxon>Ascomycota</taxon>
        <taxon>Saccharomycotina</taxon>
        <taxon>Pichiomycetes</taxon>
        <taxon>Metschnikowiaceae</taxon>
        <taxon>Candidozyma</taxon>
    </lineage>
</organism>